<feature type="compositionally biased region" description="Basic and acidic residues" evidence="1">
    <location>
        <begin position="31"/>
        <end position="53"/>
    </location>
</feature>
<feature type="chain" id="PRO_5039233748" evidence="2">
    <location>
        <begin position="28"/>
        <end position="181"/>
    </location>
</feature>
<dbReference type="Proteomes" id="UP000460412">
    <property type="component" value="Unassembled WGS sequence"/>
</dbReference>
<dbReference type="PROSITE" id="PS51257">
    <property type="entry name" value="PROKAR_LIPOPROTEIN"/>
    <property type="match status" value="1"/>
</dbReference>
<organism evidence="3 4">
    <name type="scientific">Sporofaciens musculi</name>
    <dbReference type="NCBI Taxonomy" id="2681861"/>
    <lineage>
        <taxon>Bacteria</taxon>
        <taxon>Bacillati</taxon>
        <taxon>Bacillota</taxon>
        <taxon>Clostridia</taxon>
        <taxon>Lachnospirales</taxon>
        <taxon>Lachnospiraceae</taxon>
        <taxon>Sporofaciens</taxon>
    </lineage>
</organism>
<evidence type="ECO:0000313" key="4">
    <source>
        <dbReference type="Proteomes" id="UP000460412"/>
    </source>
</evidence>
<dbReference type="AlphaFoldDB" id="A0A7X3SM61"/>
<accession>A0A7X3SM61</accession>
<feature type="signal peptide" evidence="2">
    <location>
        <begin position="1"/>
        <end position="27"/>
    </location>
</feature>
<feature type="compositionally biased region" description="Polar residues" evidence="1">
    <location>
        <begin position="134"/>
        <end position="148"/>
    </location>
</feature>
<reference evidence="3 4" key="1">
    <citation type="submission" date="2019-12" db="EMBL/GenBank/DDBJ databases">
        <title>Sporaefaciens musculi gen. nov., sp. nov., a novel bacterium isolated from the caecum of an obese mouse.</title>
        <authorList>
            <person name="Rasmussen T.S."/>
            <person name="Streidl T."/>
            <person name="Hitch T.C.A."/>
            <person name="Wortmann E."/>
            <person name="Deptula P."/>
            <person name="Hansen M."/>
            <person name="Nielsen D.S."/>
            <person name="Clavel T."/>
            <person name="Vogensen F.K."/>
        </authorList>
    </citation>
    <scope>NUCLEOTIDE SEQUENCE [LARGE SCALE GENOMIC DNA]</scope>
    <source>
        <strain evidence="3 4">WCA-9-b2</strain>
        <plasmid evidence="3">unnamed</plasmid>
    </source>
</reference>
<feature type="region of interest" description="Disordered" evidence="1">
    <location>
        <begin position="31"/>
        <end position="81"/>
    </location>
</feature>
<keyword evidence="4" id="KW-1185">Reference proteome</keyword>
<gene>
    <name evidence="3" type="ORF">GN277_28850</name>
</gene>
<keyword evidence="2" id="KW-0732">Signal</keyword>
<sequence>MANEGKNRNRRLCVMAVAAFLALLLVACGSGKEDSTKDTDTQGASKPEKKTEDTQAGQTPDSDNPKIAGETESTGTPINGLSVEIGEVLEGSFTGKEIQTDDQGDAGQVAVLDPEEAKQLEIVFTEQTTFTVRSSTDMGATHTDTPGSSADLASGRQTEVSGTRDGDTIHASSVMIMDFGN</sequence>
<feature type="region of interest" description="Disordered" evidence="1">
    <location>
        <begin position="134"/>
        <end position="169"/>
    </location>
</feature>
<keyword evidence="3" id="KW-0614">Plasmid</keyword>
<comment type="caution">
    <text evidence="3">The sequence shown here is derived from an EMBL/GenBank/DDBJ whole genome shotgun (WGS) entry which is preliminary data.</text>
</comment>
<evidence type="ECO:0000256" key="1">
    <source>
        <dbReference type="SAM" id="MobiDB-lite"/>
    </source>
</evidence>
<protein>
    <submittedName>
        <fullName evidence="3">Uncharacterized protein</fullName>
    </submittedName>
</protein>
<dbReference type="EMBL" id="WUQX01000003">
    <property type="protein sequence ID" value="MXP79165.1"/>
    <property type="molecule type" value="Genomic_DNA"/>
</dbReference>
<proteinExistence type="predicted"/>
<evidence type="ECO:0000256" key="2">
    <source>
        <dbReference type="SAM" id="SignalP"/>
    </source>
</evidence>
<geneLocation type="plasmid" evidence="3">
    <name>unnamed</name>
</geneLocation>
<dbReference type="RefSeq" id="WP_159757854.1">
    <property type="nucleotide sequence ID" value="NZ_WUQX01000003.1"/>
</dbReference>
<name>A0A7X3SM61_9FIRM</name>
<evidence type="ECO:0000313" key="3">
    <source>
        <dbReference type="EMBL" id="MXP79165.1"/>
    </source>
</evidence>